<organism evidence="2 3">
    <name type="scientific">Boletus edulis BED1</name>
    <dbReference type="NCBI Taxonomy" id="1328754"/>
    <lineage>
        <taxon>Eukaryota</taxon>
        <taxon>Fungi</taxon>
        <taxon>Dikarya</taxon>
        <taxon>Basidiomycota</taxon>
        <taxon>Agaricomycotina</taxon>
        <taxon>Agaricomycetes</taxon>
        <taxon>Agaricomycetidae</taxon>
        <taxon>Boletales</taxon>
        <taxon>Boletineae</taxon>
        <taxon>Boletaceae</taxon>
        <taxon>Boletoideae</taxon>
        <taxon>Boletus</taxon>
    </lineage>
</organism>
<name>A0AAD4BUH3_BOLED</name>
<dbReference type="Proteomes" id="UP001194468">
    <property type="component" value="Unassembled WGS sequence"/>
</dbReference>
<sequence length="286" mass="32312">MNATGSSSSIVENQPIKTTPEDFDSPPLRKIKNVTVKQKEQTSDRTIAVHTLIPRPSQTLVDDHQVAHYDAKLIKRVTTLSSFINKEAHIYALGKILSSATWGRYQPMKDHRSQLCNPVTNEPIQIWTVGHVASSWFQRNGEPERYASLTVIPLSESVGRQTMRLLNGLATPPIEVIDDSAYSVRAIKWQSLKGSDEPVLFNAAYDARELLLAKKKMESYPITEIKKDDLVLLETKMTRYPVKNSDNKWGDYRTQMELLAVSLLHSANHIKPVKNETTHDIVGLRI</sequence>
<reference evidence="2" key="2">
    <citation type="journal article" date="2020" name="Nat. Commun.">
        <title>Large-scale genome sequencing of mycorrhizal fungi provides insights into the early evolution of symbiotic traits.</title>
        <authorList>
            <person name="Miyauchi S."/>
            <person name="Kiss E."/>
            <person name="Kuo A."/>
            <person name="Drula E."/>
            <person name="Kohler A."/>
            <person name="Sanchez-Garcia M."/>
            <person name="Morin E."/>
            <person name="Andreopoulos B."/>
            <person name="Barry K.W."/>
            <person name="Bonito G."/>
            <person name="Buee M."/>
            <person name="Carver A."/>
            <person name="Chen C."/>
            <person name="Cichocki N."/>
            <person name="Clum A."/>
            <person name="Culley D."/>
            <person name="Crous P.W."/>
            <person name="Fauchery L."/>
            <person name="Girlanda M."/>
            <person name="Hayes R.D."/>
            <person name="Keri Z."/>
            <person name="LaButti K."/>
            <person name="Lipzen A."/>
            <person name="Lombard V."/>
            <person name="Magnuson J."/>
            <person name="Maillard F."/>
            <person name="Murat C."/>
            <person name="Nolan M."/>
            <person name="Ohm R.A."/>
            <person name="Pangilinan J."/>
            <person name="Pereira M.F."/>
            <person name="Perotto S."/>
            <person name="Peter M."/>
            <person name="Pfister S."/>
            <person name="Riley R."/>
            <person name="Sitrit Y."/>
            <person name="Stielow J.B."/>
            <person name="Szollosi G."/>
            <person name="Zifcakova L."/>
            <person name="Stursova M."/>
            <person name="Spatafora J.W."/>
            <person name="Tedersoo L."/>
            <person name="Vaario L.M."/>
            <person name="Yamada A."/>
            <person name="Yan M."/>
            <person name="Wang P."/>
            <person name="Xu J."/>
            <person name="Bruns T."/>
            <person name="Baldrian P."/>
            <person name="Vilgalys R."/>
            <person name="Dunand C."/>
            <person name="Henrissat B."/>
            <person name="Grigoriev I.V."/>
            <person name="Hibbett D."/>
            <person name="Nagy L.G."/>
            <person name="Martin F.M."/>
        </authorList>
    </citation>
    <scope>NUCLEOTIDE SEQUENCE</scope>
    <source>
        <strain evidence="2">BED1</strain>
    </source>
</reference>
<evidence type="ECO:0000256" key="1">
    <source>
        <dbReference type="SAM" id="MobiDB-lite"/>
    </source>
</evidence>
<feature type="compositionally biased region" description="Polar residues" evidence="1">
    <location>
        <begin position="1"/>
        <end position="17"/>
    </location>
</feature>
<evidence type="ECO:0000313" key="2">
    <source>
        <dbReference type="EMBL" id="KAF8439782.1"/>
    </source>
</evidence>
<accession>A0AAD4BUH3</accession>
<evidence type="ECO:0000313" key="3">
    <source>
        <dbReference type="Proteomes" id="UP001194468"/>
    </source>
</evidence>
<keyword evidence="3" id="KW-1185">Reference proteome</keyword>
<gene>
    <name evidence="2" type="ORF">L210DRAFT_867482</name>
</gene>
<feature type="region of interest" description="Disordered" evidence="1">
    <location>
        <begin position="1"/>
        <end position="27"/>
    </location>
</feature>
<comment type="caution">
    <text evidence="2">The sequence shown here is derived from an EMBL/GenBank/DDBJ whole genome shotgun (WGS) entry which is preliminary data.</text>
</comment>
<protein>
    <submittedName>
        <fullName evidence="2">Uncharacterized protein</fullName>
    </submittedName>
</protein>
<dbReference type="AlphaFoldDB" id="A0AAD4BUH3"/>
<reference evidence="2" key="1">
    <citation type="submission" date="2019-10" db="EMBL/GenBank/DDBJ databases">
        <authorList>
            <consortium name="DOE Joint Genome Institute"/>
            <person name="Kuo A."/>
            <person name="Miyauchi S."/>
            <person name="Kiss E."/>
            <person name="Drula E."/>
            <person name="Kohler A."/>
            <person name="Sanchez-Garcia M."/>
            <person name="Andreopoulos B."/>
            <person name="Barry K.W."/>
            <person name="Bonito G."/>
            <person name="Buee M."/>
            <person name="Carver A."/>
            <person name="Chen C."/>
            <person name="Cichocki N."/>
            <person name="Clum A."/>
            <person name="Culley D."/>
            <person name="Crous P.W."/>
            <person name="Fauchery L."/>
            <person name="Girlanda M."/>
            <person name="Hayes R."/>
            <person name="Keri Z."/>
            <person name="LaButti K."/>
            <person name="Lipzen A."/>
            <person name="Lombard V."/>
            <person name="Magnuson J."/>
            <person name="Maillard F."/>
            <person name="Morin E."/>
            <person name="Murat C."/>
            <person name="Nolan M."/>
            <person name="Ohm R."/>
            <person name="Pangilinan J."/>
            <person name="Pereira M."/>
            <person name="Perotto S."/>
            <person name="Peter M."/>
            <person name="Riley R."/>
            <person name="Sitrit Y."/>
            <person name="Stielow B."/>
            <person name="Szollosi G."/>
            <person name="Zifcakova L."/>
            <person name="Stursova M."/>
            <person name="Spatafora J.W."/>
            <person name="Tedersoo L."/>
            <person name="Vaario L.-M."/>
            <person name="Yamada A."/>
            <person name="Yan M."/>
            <person name="Wang P."/>
            <person name="Xu J."/>
            <person name="Bruns T."/>
            <person name="Baldrian P."/>
            <person name="Vilgalys R."/>
            <person name="Henrissat B."/>
            <person name="Grigoriev I.V."/>
            <person name="Hibbett D."/>
            <person name="Nagy L.G."/>
            <person name="Martin F.M."/>
        </authorList>
    </citation>
    <scope>NUCLEOTIDE SEQUENCE</scope>
    <source>
        <strain evidence="2">BED1</strain>
    </source>
</reference>
<dbReference type="EMBL" id="WHUW01000013">
    <property type="protein sequence ID" value="KAF8439782.1"/>
    <property type="molecule type" value="Genomic_DNA"/>
</dbReference>
<proteinExistence type="predicted"/>